<protein>
    <submittedName>
        <fullName evidence="2">Uncharacterized protein</fullName>
    </submittedName>
</protein>
<dbReference type="Proteomes" id="UP000287547">
    <property type="component" value="Unassembled WGS sequence"/>
</dbReference>
<feature type="compositionally biased region" description="Polar residues" evidence="1">
    <location>
        <begin position="9"/>
        <end position="21"/>
    </location>
</feature>
<gene>
    <name evidence="2" type="ORF">DMH04_02050</name>
</gene>
<proteinExistence type="predicted"/>
<evidence type="ECO:0000256" key="1">
    <source>
        <dbReference type="SAM" id="MobiDB-lite"/>
    </source>
</evidence>
<name>A0A428ZUM6_KIBAR</name>
<dbReference type="AlphaFoldDB" id="A0A428ZUM6"/>
<reference evidence="2 3" key="1">
    <citation type="submission" date="2018-05" db="EMBL/GenBank/DDBJ databases">
        <title>Evolution of GPA BGCs.</title>
        <authorList>
            <person name="Waglechner N."/>
            <person name="Wright G.D."/>
        </authorList>
    </citation>
    <scope>NUCLEOTIDE SEQUENCE [LARGE SCALE GENOMIC DNA]</scope>
    <source>
        <strain evidence="2 3">A82846</strain>
    </source>
</reference>
<evidence type="ECO:0000313" key="2">
    <source>
        <dbReference type="EMBL" id="RSM91776.1"/>
    </source>
</evidence>
<dbReference type="EMBL" id="QHKI01000001">
    <property type="protein sequence ID" value="RSM91776.1"/>
    <property type="molecule type" value="Genomic_DNA"/>
</dbReference>
<feature type="region of interest" description="Disordered" evidence="1">
    <location>
        <begin position="1"/>
        <end position="35"/>
    </location>
</feature>
<accession>A0A428ZUM6</accession>
<sequence length="92" mass="9180">MALERATADPNSLVASSSREQVGTGAGDGLPPGSKIEVNENSWAPDGVGGGIIEATVSSPGRPSTTFVVVMVSESGQWKVVASMPVEGGPIG</sequence>
<evidence type="ECO:0000313" key="3">
    <source>
        <dbReference type="Proteomes" id="UP000287547"/>
    </source>
</evidence>
<organism evidence="2 3">
    <name type="scientific">Kibdelosporangium aridum</name>
    <dbReference type="NCBI Taxonomy" id="2030"/>
    <lineage>
        <taxon>Bacteria</taxon>
        <taxon>Bacillati</taxon>
        <taxon>Actinomycetota</taxon>
        <taxon>Actinomycetes</taxon>
        <taxon>Pseudonocardiales</taxon>
        <taxon>Pseudonocardiaceae</taxon>
        <taxon>Kibdelosporangium</taxon>
    </lineage>
</organism>
<comment type="caution">
    <text evidence="2">The sequence shown here is derived from an EMBL/GenBank/DDBJ whole genome shotgun (WGS) entry which is preliminary data.</text>
</comment>